<keyword evidence="3 14" id="KW-0812">Transmembrane</keyword>
<dbReference type="InterPro" id="IPR017452">
    <property type="entry name" value="GPCR_Rhodpsn_7TM"/>
</dbReference>
<evidence type="ECO:0000256" key="12">
    <source>
        <dbReference type="ARBA" id="ARBA00023288"/>
    </source>
</evidence>
<dbReference type="GO" id="GO:0005886">
    <property type="term" value="C:plasma membrane"/>
    <property type="evidence" value="ECO:0007669"/>
    <property type="project" value="UniProtKB-SubCell"/>
</dbReference>
<dbReference type="PRINTS" id="PR00237">
    <property type="entry name" value="GPCRRHODOPSN"/>
</dbReference>
<dbReference type="HOGENOM" id="CLU_009579_11_5_1"/>
<dbReference type="PROSITE" id="PS50262">
    <property type="entry name" value="G_PROTEIN_RECEP_F1_2"/>
    <property type="match status" value="1"/>
</dbReference>
<feature type="transmembrane region" description="Helical" evidence="14">
    <location>
        <begin position="222"/>
        <end position="245"/>
    </location>
</feature>
<protein>
    <recommendedName>
        <fullName evidence="14">Adenosine receptor A2</fullName>
    </recommendedName>
</protein>
<evidence type="ECO:0000256" key="8">
    <source>
        <dbReference type="ARBA" id="ARBA00023157"/>
    </source>
</evidence>
<dbReference type="GO" id="GO:0001609">
    <property type="term" value="F:G protein-coupled adenosine receptor activity"/>
    <property type="evidence" value="ECO:0007669"/>
    <property type="project" value="UniProtKB-UniRule"/>
</dbReference>
<dbReference type="eggNOG" id="KOG3656">
    <property type="taxonomic scope" value="Eukaryota"/>
</dbReference>
<dbReference type="Proteomes" id="UP000007646">
    <property type="component" value="Unassembled WGS sequence"/>
</dbReference>
<feature type="domain" description="G-protein coupled receptors family 1 profile" evidence="15">
    <location>
        <begin position="2"/>
        <end position="275"/>
    </location>
</feature>
<evidence type="ECO:0000256" key="3">
    <source>
        <dbReference type="ARBA" id="ARBA00022692"/>
    </source>
</evidence>
<evidence type="ECO:0000313" key="17">
    <source>
        <dbReference type="Proteomes" id="UP000007646"/>
    </source>
</evidence>
<evidence type="ECO:0000256" key="6">
    <source>
        <dbReference type="ARBA" id="ARBA00023136"/>
    </source>
</evidence>
<dbReference type="Ensembl" id="ENSLAFT00000027463.1">
    <property type="protein sequence ID" value="ENSLAFP00000017971.1"/>
    <property type="gene ID" value="ENSLAFG00000029097.1"/>
</dbReference>
<evidence type="ECO:0000256" key="10">
    <source>
        <dbReference type="ARBA" id="ARBA00023180"/>
    </source>
</evidence>
<dbReference type="AlphaFoldDB" id="G3TQW3"/>
<dbReference type="PRINTS" id="PR00424">
    <property type="entry name" value="ADENOSINER"/>
</dbReference>
<dbReference type="InParanoid" id="G3TQW3"/>
<evidence type="ECO:0000256" key="7">
    <source>
        <dbReference type="ARBA" id="ARBA00023139"/>
    </source>
</evidence>
<reference evidence="16" key="3">
    <citation type="submission" date="2025-09" db="UniProtKB">
        <authorList>
            <consortium name="Ensembl"/>
        </authorList>
    </citation>
    <scope>IDENTIFICATION</scope>
    <source>
        <strain evidence="16">Isolate ISIS603380</strain>
    </source>
</reference>
<dbReference type="PRINTS" id="PR00554">
    <property type="entry name" value="ADENOSINA2BR"/>
</dbReference>
<evidence type="ECO:0000313" key="16">
    <source>
        <dbReference type="Ensembl" id="ENSLAFP00000017971.1"/>
    </source>
</evidence>
<evidence type="ECO:0000256" key="13">
    <source>
        <dbReference type="ARBA" id="ARBA00024642"/>
    </source>
</evidence>
<reference evidence="16" key="2">
    <citation type="submission" date="2025-08" db="UniProtKB">
        <authorList>
            <consortium name="Ensembl"/>
        </authorList>
    </citation>
    <scope>IDENTIFICATION</scope>
    <source>
        <strain evidence="16">Isolate ISIS603380</strain>
    </source>
</reference>
<dbReference type="PANTHER" id="PTHR24246">
    <property type="entry name" value="OLFACTORY RECEPTOR AND ADENOSINE RECEPTOR"/>
    <property type="match status" value="1"/>
</dbReference>
<feature type="transmembrane region" description="Helical" evidence="14">
    <location>
        <begin position="33"/>
        <end position="54"/>
    </location>
</feature>
<feature type="transmembrane region" description="Helical" evidence="14">
    <location>
        <begin position="60"/>
        <end position="78"/>
    </location>
</feature>
<dbReference type="GO" id="GO:0042311">
    <property type="term" value="P:vasodilation"/>
    <property type="evidence" value="ECO:0007669"/>
    <property type="project" value="TreeGrafter"/>
</dbReference>
<evidence type="ECO:0000256" key="14">
    <source>
        <dbReference type="RuleBase" id="RU201114"/>
    </source>
</evidence>
<evidence type="ECO:0000256" key="4">
    <source>
        <dbReference type="ARBA" id="ARBA00022989"/>
    </source>
</evidence>
<dbReference type="InterPro" id="IPR001634">
    <property type="entry name" value="Adenosn_rcpt"/>
</dbReference>
<evidence type="ECO:0000256" key="9">
    <source>
        <dbReference type="ARBA" id="ARBA00023170"/>
    </source>
</evidence>
<comment type="similarity">
    <text evidence="14">Belongs to the G-protein coupled receptor 1 family.</text>
</comment>
<keyword evidence="9 14" id="KW-0675">Receptor</keyword>
<dbReference type="InterPro" id="IPR001435">
    <property type="entry name" value="Adeno_A2B_rcpt"/>
</dbReference>
<evidence type="ECO:0000256" key="5">
    <source>
        <dbReference type="ARBA" id="ARBA00023040"/>
    </source>
</evidence>
<dbReference type="STRING" id="9785.ENSLAFP00000017971"/>
<evidence type="ECO:0000259" key="15">
    <source>
        <dbReference type="PROSITE" id="PS50262"/>
    </source>
</evidence>
<comment type="subcellular location">
    <subcellularLocation>
        <location evidence="1 14">Cell membrane</location>
        <topology evidence="1 14">Multi-pass membrane protein</topology>
    </subcellularLocation>
</comment>
<organism evidence="16 17">
    <name type="scientific">Loxodonta africana</name>
    <name type="common">African elephant</name>
    <dbReference type="NCBI Taxonomy" id="9785"/>
    <lineage>
        <taxon>Eukaryota</taxon>
        <taxon>Metazoa</taxon>
        <taxon>Chordata</taxon>
        <taxon>Craniata</taxon>
        <taxon>Vertebrata</taxon>
        <taxon>Euteleostomi</taxon>
        <taxon>Mammalia</taxon>
        <taxon>Eutheria</taxon>
        <taxon>Afrotheria</taxon>
        <taxon>Proboscidea</taxon>
        <taxon>Elephantidae</taxon>
        <taxon>Loxodonta</taxon>
    </lineage>
</organism>
<feature type="transmembrane region" description="Helical" evidence="14">
    <location>
        <begin position="6"/>
        <end position="26"/>
    </location>
</feature>
<keyword evidence="4 14" id="KW-1133">Transmembrane helix</keyword>
<dbReference type="InterPro" id="IPR000276">
    <property type="entry name" value="GPCR_Rhodpsn"/>
</dbReference>
<proteinExistence type="inferred from homology"/>
<keyword evidence="5 14" id="KW-0297">G-protein coupled receptor</keyword>
<dbReference type="Pfam" id="PF00001">
    <property type="entry name" value="7tm_1"/>
    <property type="match status" value="1"/>
</dbReference>
<keyword evidence="6 14" id="KW-0472">Membrane</keyword>
<keyword evidence="7" id="KW-0564">Palmitate</keyword>
<dbReference type="PANTHER" id="PTHR24246:SF18">
    <property type="entry name" value="ADENOSINE RECEPTOR A2B"/>
    <property type="match status" value="1"/>
</dbReference>
<dbReference type="OMA" id="DWIMYLT"/>
<reference evidence="16 17" key="1">
    <citation type="submission" date="2009-06" db="EMBL/GenBank/DDBJ databases">
        <title>The Genome Sequence of Loxodonta africana (African elephant).</title>
        <authorList>
            <person name="Di Palma F."/>
            <person name="Heiman D."/>
            <person name="Young S."/>
            <person name="Johnson J."/>
            <person name="Lander E.S."/>
            <person name="Lindblad-Toh K."/>
        </authorList>
    </citation>
    <scope>NUCLEOTIDE SEQUENCE [LARGE SCALE GENOMIC DNA]</scope>
    <source>
        <strain evidence="16 17">Isolate ISIS603380</strain>
    </source>
</reference>
<dbReference type="Gene3D" id="1.20.1070.10">
    <property type="entry name" value="Rhodopsin 7-helix transmembrane proteins"/>
    <property type="match status" value="1"/>
</dbReference>
<dbReference type="SUPFAM" id="SSF81321">
    <property type="entry name" value="Family A G protein-coupled receptor-like"/>
    <property type="match status" value="1"/>
</dbReference>
<feature type="transmembrane region" description="Helical" evidence="14">
    <location>
        <begin position="257"/>
        <end position="278"/>
    </location>
</feature>
<keyword evidence="12" id="KW-0449">Lipoprotein</keyword>
<keyword evidence="10 14" id="KW-0325">Glycoprotein</keyword>
<keyword evidence="17" id="KW-1185">Reference proteome</keyword>
<evidence type="ECO:0000256" key="2">
    <source>
        <dbReference type="ARBA" id="ARBA00022475"/>
    </source>
</evidence>
<sequence length="304" mass="33664">VQNLLYLALELATAALSVAGSVLVCAAVGTSTLLPGVLAVAGMAMGLFAIPFAITISLASVLTFIAAPSLACFVLVLMQSSILSGRGVDRYLAILLPLRYNSLVTGIWARRVMAVLQVLAFSIELTPFLGWNSKDNATDNCMEPWDGTMSESYCLVRWLFENAVPMSYSVYFFLWMCSTPLLIMLVIYINIFVVACKQLQHTELMDQSRTTLQWESHSAKSLVMTVGILAPCWLPALAIYSITLFQSVQTKDRPKWAMNMAILSHASSVVNPIVHTYWNQDFHYTFHIIICLCILWQTDVLMSG</sequence>
<evidence type="ECO:0000256" key="1">
    <source>
        <dbReference type="ARBA" id="ARBA00004651"/>
    </source>
</evidence>
<name>G3TQW3_LOXAF</name>
<evidence type="ECO:0000256" key="11">
    <source>
        <dbReference type="ARBA" id="ARBA00023224"/>
    </source>
</evidence>
<dbReference type="GeneTree" id="ENSGT01030000234555"/>
<feature type="transmembrane region" description="Helical" evidence="14">
    <location>
        <begin position="170"/>
        <end position="195"/>
    </location>
</feature>
<keyword evidence="8 14" id="KW-1015">Disulfide bond</keyword>
<comment type="function">
    <text evidence="13 14">Receptor for adenosine. The activity of this receptor is mediated by G proteins which activate adenylyl cyclase.</text>
</comment>
<dbReference type="GO" id="GO:0007189">
    <property type="term" value="P:adenylate cyclase-activating G protein-coupled receptor signaling pathway"/>
    <property type="evidence" value="ECO:0007669"/>
    <property type="project" value="TreeGrafter"/>
</dbReference>
<keyword evidence="11 14" id="KW-0807">Transducer</keyword>
<accession>G3TQW3</accession>
<keyword evidence="2 14" id="KW-1003">Cell membrane</keyword>